<feature type="compositionally biased region" description="Basic and acidic residues" evidence="1">
    <location>
        <begin position="618"/>
        <end position="635"/>
    </location>
</feature>
<feature type="compositionally biased region" description="Acidic residues" evidence="1">
    <location>
        <begin position="870"/>
        <end position="879"/>
    </location>
</feature>
<feature type="compositionally biased region" description="Acidic residues" evidence="1">
    <location>
        <begin position="979"/>
        <end position="993"/>
    </location>
</feature>
<gene>
    <name evidence="2" type="ORF">AAHA92_08432</name>
</gene>
<feature type="compositionally biased region" description="Basic and acidic residues" evidence="1">
    <location>
        <begin position="1039"/>
        <end position="1053"/>
    </location>
</feature>
<feature type="compositionally biased region" description="Low complexity" evidence="1">
    <location>
        <begin position="243"/>
        <end position="257"/>
    </location>
</feature>
<feature type="compositionally biased region" description="Polar residues" evidence="1">
    <location>
        <begin position="924"/>
        <end position="933"/>
    </location>
</feature>
<feature type="compositionally biased region" description="Basic and acidic residues" evidence="1">
    <location>
        <begin position="1144"/>
        <end position="1162"/>
    </location>
</feature>
<feature type="compositionally biased region" description="Polar residues" evidence="1">
    <location>
        <begin position="821"/>
        <end position="830"/>
    </location>
</feature>
<feature type="compositionally biased region" description="Polar residues" evidence="1">
    <location>
        <begin position="335"/>
        <end position="346"/>
    </location>
</feature>
<name>A0ABD1HN70_SALDI</name>
<feature type="compositionally biased region" description="Basic and acidic residues" evidence="1">
    <location>
        <begin position="1270"/>
        <end position="1281"/>
    </location>
</feature>
<feature type="compositionally biased region" description="Basic residues" evidence="1">
    <location>
        <begin position="1350"/>
        <end position="1359"/>
    </location>
</feature>
<sequence length="1634" mass="175527">MPSFRSVKLSSYSSPPSPVPPCPEEPTAPPPPPPPPRPPCSPCQHKNHSHPPPGSAPPPPPLPTATTPPPPQPPTAATPPPPPTATTPPPPLPPTAATPPPPKPPTAATPPPSPSPPPPYKAGNTAPPPKTPPRESNYAPRAAPPPRASPLPFYNPVAIAPPPYFLQSPISQQSIAPFAAPGGGGNHHQLELGISLGGLFFLSFLALGLNHIFGKKMFVPGTGGGGSLPPPVNHGVNTAAAVASTTPAASSEPLPSTVTDPPSNADAVKDAHAPEQRPTQQEDHRKTEQEDEQSEKKKRKKKVKADTVVQSLRETAMLLTALLAASPSHEDKGETSSVPYAANNQNADDGDPDEEDGDGDAVADQEHDKTVAGEALRAREKLGPKTKPPRSRQSSTKPPRGRGGGRGAQSSSSRQIEAAVKFQTDSSQQYFDENGGEEEGDGHPESKHDETVADDALRAGGKLGPKTKPPRSRQSSTKPLRGRGGGRGAQSSSSRQIEAAVKFQTDSCQQYFDEDGGKEEGDDNLSQQYFVENDEKVNREGVEEEGDDNLDKPEDDAVVGDDGDPDEEDGDEDTVADGHPESKHDETVADNLDKPEDDAVVGDDGDPDEEDGDEDTVADGHPESKHDETVADDALRAGGKLGPKTKPPRSRQSSTKPLRGRGGGRGAQSSSSRQIEAAVKFPTDSCQQYFDEDGGEEEGDDNLSQQYFVENDEKVNREGVEEEGDDNLDKPEDDAVVGDDGDPDEEDGDEDAVADDHPESKHDKTVADDALRAGEKLGPKTKQPRSRQPSTKPPRGRGGGRGAQSSSSRQIEDLERAAVKFQTSSSQQYFDENAGKADPIMEGGEDEGDDNLSQQYFVENDEKVDPIMEGGEEEGDDNLDEPKDDAVVGDDGDVNKGRSFGRGRGRGRRGRGRGRGRGNSRNRITSSTLNIVNKSEKQVDEKSQVEAEKNGEETNMGEEERQGTSGNDTNKNNEKTDDGESEGDDDGESEGDDSWLQGLGELDLLEVANLGTGLFNKLSSEVEKLVKRNARLVYRLQKKINEREKKEMHREPPVKGSDVATGSKQAKAMSGALNRVGDEDMPRFEDDGEGEEDDDESRSAGGGDDVEEAGKEECPTECDEVEAASPVPDGEGGGEEVETMNDEDVAKTGIKETPPVDHEPFVKKNKKPGQRGAKAKSGKEQEMRLVKENSPLSLVEGRDEPNSRKLDQLNVADVFDGGEDTNEQIEITNDEEVEEEEIEQGMEKMPPVNYDLLSKNMKARKQKQKNMSGKKQEMRLVKENDPLSLLEGSDEPNSRKLDQLNVADVFDGDEGTNEQIEMTNEEEGEEEEELDHGMKEMPPMDYGLLSKNMKAGKKKPKKISGKEQEIISSALDNVTMLGEQGMAALKETGDGSHGQVALSSIIGKDGKKTGKNVRNDSRAGRRSSIDSKRGAAQPQFEHQIGDRLQPLGFEGDVAKHEHDVDVDVDVAAEDEHDIDEATEAVGADDEAPDAADKDAEDHEESSDQIERMNDEEGEETGHGMGGTPYDSLSAVAKTIKAGKQQQQRKASAIGKDGRETGKNSRKQAKDWRGSSIDYKRGAAQPRCEDQVDDKLQPLDIEGDDAAAEYDTAEAAAYDDDAGQCGTAPEEDSLRSVQA</sequence>
<accession>A0ABD1HN70</accession>
<feature type="compositionally biased region" description="Basic and acidic residues" evidence="1">
    <location>
        <begin position="441"/>
        <end position="457"/>
    </location>
</feature>
<feature type="compositionally biased region" description="Acidic residues" evidence="1">
    <location>
        <begin position="595"/>
        <end position="617"/>
    </location>
</feature>
<organism evidence="2 3">
    <name type="scientific">Salvia divinorum</name>
    <name type="common">Maria pastora</name>
    <name type="synonym">Diviner's sage</name>
    <dbReference type="NCBI Taxonomy" id="28513"/>
    <lineage>
        <taxon>Eukaryota</taxon>
        <taxon>Viridiplantae</taxon>
        <taxon>Streptophyta</taxon>
        <taxon>Embryophyta</taxon>
        <taxon>Tracheophyta</taxon>
        <taxon>Spermatophyta</taxon>
        <taxon>Magnoliopsida</taxon>
        <taxon>eudicotyledons</taxon>
        <taxon>Gunneridae</taxon>
        <taxon>Pentapetalae</taxon>
        <taxon>asterids</taxon>
        <taxon>lamiids</taxon>
        <taxon>Lamiales</taxon>
        <taxon>Lamiaceae</taxon>
        <taxon>Nepetoideae</taxon>
        <taxon>Mentheae</taxon>
        <taxon>Salviinae</taxon>
        <taxon>Salvia</taxon>
        <taxon>Salvia subgen. Calosphace</taxon>
    </lineage>
</organism>
<evidence type="ECO:0000313" key="2">
    <source>
        <dbReference type="EMBL" id="KAL1557899.1"/>
    </source>
</evidence>
<feature type="compositionally biased region" description="Pro residues" evidence="1">
    <location>
        <begin position="50"/>
        <end position="131"/>
    </location>
</feature>
<feature type="region of interest" description="Disordered" evidence="1">
    <location>
        <begin position="326"/>
        <end position="997"/>
    </location>
</feature>
<dbReference type="EMBL" id="JBEAFC010000004">
    <property type="protein sequence ID" value="KAL1557899.1"/>
    <property type="molecule type" value="Genomic_DNA"/>
</dbReference>
<feature type="region of interest" description="Disordered" evidence="1">
    <location>
        <begin position="1614"/>
        <end position="1634"/>
    </location>
</feature>
<feature type="compositionally biased region" description="Acidic residues" evidence="1">
    <location>
        <begin position="1216"/>
        <end position="1240"/>
    </location>
</feature>
<feature type="compositionally biased region" description="Basic and acidic residues" evidence="1">
    <location>
        <begin position="267"/>
        <end position="288"/>
    </location>
</feature>
<feature type="compositionally biased region" description="Basic and acidic residues" evidence="1">
    <location>
        <begin position="1452"/>
        <end position="1461"/>
    </location>
</feature>
<feature type="compositionally biased region" description="Acidic residues" evidence="1">
    <location>
        <begin position="1462"/>
        <end position="1489"/>
    </location>
</feature>
<feature type="compositionally biased region" description="Acidic residues" evidence="1">
    <location>
        <begin position="542"/>
        <end position="575"/>
    </location>
</feature>
<feature type="compositionally biased region" description="Basic and acidic residues" evidence="1">
    <location>
        <begin position="934"/>
        <end position="962"/>
    </location>
</feature>
<keyword evidence="3" id="KW-1185">Reference proteome</keyword>
<comment type="caution">
    <text evidence="2">The sequence shown here is derived from an EMBL/GenBank/DDBJ whole genome shotgun (WGS) entry which is preliminary data.</text>
</comment>
<dbReference type="Proteomes" id="UP001567538">
    <property type="component" value="Unassembled WGS sequence"/>
</dbReference>
<feature type="compositionally biased region" description="Basic and acidic residues" evidence="1">
    <location>
        <begin position="754"/>
        <end position="778"/>
    </location>
</feature>
<protein>
    <submittedName>
        <fullName evidence="2">Uncharacterized protein</fullName>
    </submittedName>
</protein>
<feature type="compositionally biased region" description="Acidic residues" evidence="1">
    <location>
        <begin position="512"/>
        <end position="523"/>
    </location>
</feature>
<feature type="compositionally biased region" description="Acidic residues" evidence="1">
    <location>
        <begin position="1086"/>
        <end position="1096"/>
    </location>
</feature>
<feature type="region of interest" description="Disordered" evidence="1">
    <location>
        <begin position="1"/>
        <end position="147"/>
    </location>
</feature>
<feature type="compositionally biased region" description="Basic residues" evidence="1">
    <location>
        <begin position="1163"/>
        <end position="1176"/>
    </location>
</feature>
<feature type="compositionally biased region" description="Basic and acidic residues" evidence="1">
    <location>
        <begin position="364"/>
        <end position="383"/>
    </location>
</feature>
<evidence type="ECO:0000313" key="3">
    <source>
        <dbReference type="Proteomes" id="UP001567538"/>
    </source>
</evidence>
<proteinExistence type="predicted"/>
<feature type="compositionally biased region" description="Basic and acidic residues" evidence="1">
    <location>
        <begin position="576"/>
        <end position="594"/>
    </location>
</feature>
<feature type="compositionally biased region" description="Basic and acidic residues" evidence="1">
    <location>
        <begin position="1404"/>
        <end position="1429"/>
    </location>
</feature>
<feature type="compositionally biased region" description="Basic residues" evidence="1">
    <location>
        <begin position="899"/>
        <end position="920"/>
    </location>
</feature>
<feature type="compositionally biased region" description="Acidic residues" evidence="1">
    <location>
        <begin position="348"/>
        <end position="363"/>
    </location>
</feature>
<feature type="compositionally biased region" description="Basic and acidic residues" evidence="1">
    <location>
        <begin position="1196"/>
        <end position="1207"/>
    </location>
</feature>
<feature type="compositionally biased region" description="Basic and acidic residues" evidence="1">
    <location>
        <begin position="1551"/>
        <end position="1589"/>
    </location>
</feature>
<feature type="compositionally biased region" description="Acidic residues" evidence="1">
    <location>
        <begin position="720"/>
        <end position="753"/>
    </location>
</feature>
<feature type="compositionally biased region" description="Basic and acidic residues" evidence="1">
    <location>
        <begin position="1177"/>
        <end position="1187"/>
    </location>
</feature>
<feature type="compositionally biased region" description="Pro residues" evidence="1">
    <location>
        <begin position="15"/>
        <end position="41"/>
    </location>
</feature>
<reference evidence="2 3" key="1">
    <citation type="submission" date="2024-06" db="EMBL/GenBank/DDBJ databases">
        <title>A chromosome level genome sequence of Diviner's sage (Salvia divinorum).</title>
        <authorList>
            <person name="Ford S.A."/>
            <person name="Ro D.-K."/>
            <person name="Ness R.W."/>
            <person name="Phillips M.A."/>
        </authorList>
    </citation>
    <scope>NUCLEOTIDE SEQUENCE [LARGE SCALE GENOMIC DNA]</scope>
    <source>
        <strain evidence="2">SAF-2024a</strain>
        <tissue evidence="2">Leaf</tissue>
    </source>
</reference>
<feature type="compositionally biased region" description="Acidic residues" evidence="1">
    <location>
        <begin position="1319"/>
        <end position="1330"/>
    </location>
</feature>
<feature type="region of interest" description="Disordered" evidence="1">
    <location>
        <begin position="243"/>
        <end position="307"/>
    </location>
</feature>
<evidence type="ECO:0000256" key="1">
    <source>
        <dbReference type="SAM" id="MobiDB-lite"/>
    </source>
</evidence>
<feature type="compositionally biased region" description="Acidic residues" evidence="1">
    <location>
        <begin position="1132"/>
        <end position="1143"/>
    </location>
</feature>
<feature type="region of interest" description="Disordered" evidence="1">
    <location>
        <begin position="1039"/>
        <end position="1364"/>
    </location>
</feature>
<feature type="compositionally biased region" description="Basic and acidic residues" evidence="1">
    <location>
        <begin position="1076"/>
        <end position="1085"/>
    </location>
</feature>
<feature type="compositionally biased region" description="Acidic residues" evidence="1">
    <location>
        <begin position="690"/>
        <end position="701"/>
    </location>
</feature>
<feature type="region of interest" description="Disordered" evidence="1">
    <location>
        <begin position="1400"/>
        <end position="1589"/>
    </location>
</feature>